<accession>A0ABX6K007</accession>
<evidence type="ECO:0000313" key="4">
    <source>
        <dbReference type="EMBL" id="QIM18365.1"/>
    </source>
</evidence>
<dbReference type="InterPro" id="IPR010982">
    <property type="entry name" value="Lambda_DNA-bd_dom_sf"/>
</dbReference>
<evidence type="ECO:0000259" key="3">
    <source>
        <dbReference type="PROSITE" id="PS50943"/>
    </source>
</evidence>
<keyword evidence="2" id="KW-0472">Membrane</keyword>
<keyword evidence="5" id="KW-1185">Reference proteome</keyword>
<dbReference type="RefSeq" id="WP_166329879.1">
    <property type="nucleotide sequence ID" value="NZ_CP049933.1"/>
</dbReference>
<dbReference type="CDD" id="cd00093">
    <property type="entry name" value="HTH_XRE"/>
    <property type="match status" value="1"/>
</dbReference>
<dbReference type="EMBL" id="CP049933">
    <property type="protein sequence ID" value="QIM18365.1"/>
    <property type="molecule type" value="Genomic_DNA"/>
</dbReference>
<evidence type="ECO:0000313" key="5">
    <source>
        <dbReference type="Proteomes" id="UP000503441"/>
    </source>
</evidence>
<keyword evidence="2" id="KW-1133">Transmembrane helix</keyword>
<dbReference type="InterPro" id="IPR001387">
    <property type="entry name" value="Cro/C1-type_HTH"/>
</dbReference>
<feature type="domain" description="HTH cro/C1-type" evidence="3">
    <location>
        <begin position="20"/>
        <end position="66"/>
    </location>
</feature>
<organism evidence="4 5">
    <name type="scientific">Leucobacter coleopterorum</name>
    <dbReference type="NCBI Taxonomy" id="2714933"/>
    <lineage>
        <taxon>Bacteria</taxon>
        <taxon>Bacillati</taxon>
        <taxon>Actinomycetota</taxon>
        <taxon>Actinomycetes</taxon>
        <taxon>Micrococcales</taxon>
        <taxon>Microbacteriaceae</taxon>
        <taxon>Leucobacter</taxon>
    </lineage>
</organism>
<feature type="transmembrane region" description="Helical" evidence="2">
    <location>
        <begin position="91"/>
        <end position="114"/>
    </location>
</feature>
<keyword evidence="1" id="KW-0238">DNA-binding</keyword>
<feature type="transmembrane region" description="Helical" evidence="2">
    <location>
        <begin position="269"/>
        <end position="291"/>
    </location>
</feature>
<keyword evidence="2" id="KW-0812">Transmembrane</keyword>
<evidence type="ECO:0000256" key="1">
    <source>
        <dbReference type="ARBA" id="ARBA00023125"/>
    </source>
</evidence>
<dbReference type="Pfam" id="PF01381">
    <property type="entry name" value="HTH_3"/>
    <property type="match status" value="1"/>
</dbReference>
<feature type="transmembrane region" description="Helical" evidence="2">
    <location>
        <begin position="236"/>
        <end position="257"/>
    </location>
</feature>
<reference evidence="4 5" key="1">
    <citation type="submission" date="2020-03" db="EMBL/GenBank/DDBJ databases">
        <title>Leucobacter sp. nov., isolated from beetles.</title>
        <authorList>
            <person name="Hyun D.-W."/>
            <person name="Bae J.-W."/>
        </authorList>
    </citation>
    <scope>NUCLEOTIDE SEQUENCE [LARGE SCALE GENOMIC DNA]</scope>
    <source>
        <strain evidence="4 5">HDW9A</strain>
    </source>
</reference>
<proteinExistence type="predicted"/>
<protein>
    <submittedName>
        <fullName evidence="4">Helix-turn-helix transcriptional regulator</fullName>
    </submittedName>
</protein>
<dbReference type="PANTHER" id="PTHR46558:SF4">
    <property type="entry name" value="DNA-BIDING PHAGE PROTEIN"/>
    <property type="match status" value="1"/>
</dbReference>
<dbReference type="PROSITE" id="PS50943">
    <property type="entry name" value="HTH_CROC1"/>
    <property type="match status" value="1"/>
</dbReference>
<feature type="transmembrane region" description="Helical" evidence="2">
    <location>
        <begin position="174"/>
        <end position="196"/>
    </location>
</feature>
<dbReference type="PANTHER" id="PTHR46558">
    <property type="entry name" value="TRACRIPTIONAL REGULATORY PROTEIN-RELATED-RELATED"/>
    <property type="match status" value="1"/>
</dbReference>
<name>A0ABX6K007_9MICO</name>
<evidence type="ECO:0000256" key="2">
    <source>
        <dbReference type="SAM" id="Phobius"/>
    </source>
</evidence>
<dbReference type="Proteomes" id="UP000503441">
    <property type="component" value="Chromosome"/>
</dbReference>
<feature type="transmembrane region" description="Helical" evidence="2">
    <location>
        <begin position="147"/>
        <end position="168"/>
    </location>
</feature>
<dbReference type="SUPFAM" id="SSF47413">
    <property type="entry name" value="lambda repressor-like DNA-binding domains"/>
    <property type="match status" value="1"/>
</dbReference>
<feature type="transmembrane region" description="Helical" evidence="2">
    <location>
        <begin position="208"/>
        <end position="230"/>
    </location>
</feature>
<dbReference type="Gene3D" id="1.10.260.40">
    <property type="entry name" value="lambda repressor-like DNA-binding domains"/>
    <property type="match status" value="1"/>
</dbReference>
<dbReference type="SMART" id="SM00530">
    <property type="entry name" value="HTH_XRE"/>
    <property type="match status" value="1"/>
</dbReference>
<sequence length="344" mass="37371">MDITKQDFGRFVTERRHTTGLTQRELAGRLHVTESAVSKWERGLSYPDITLVAQLAGELGITAQELISASEDRLGRAERRDARSYRQWRGAVLWTTLGCYAAAILTCFIVNLSVEHTLSWFWPVLPAVVLAFSLTTLPLLPVPRPGWTALVGATVSLGSLLLVVWVSYASGPWFAVACAAILFGMLVVFGPIWLWLWELPAPLANHRAALALGIDTIGLLALLLVIFVSIGRTDLWLWPVLALAGIGLVPVWLIALTTRYLPLSGLGRAAVVVALCGVLVFAVDLAVDWVLESDRDGALDLARWDPVTISANVQFLVLVGLLLLAAVLGLVAGVRRRLDFGRVG</sequence>
<feature type="transmembrane region" description="Helical" evidence="2">
    <location>
        <begin position="311"/>
        <end position="334"/>
    </location>
</feature>
<feature type="transmembrane region" description="Helical" evidence="2">
    <location>
        <begin position="120"/>
        <end position="140"/>
    </location>
</feature>
<gene>
    <name evidence="4" type="ORF">G7066_06360</name>
</gene>